<protein>
    <submittedName>
        <fullName evidence="1">Uncharacterized protein</fullName>
    </submittedName>
</protein>
<dbReference type="Proteomes" id="UP000011135">
    <property type="component" value="Unassembled WGS sequence"/>
</dbReference>
<evidence type="ECO:0000313" key="1">
    <source>
        <dbReference type="EMBL" id="ELR70562.1"/>
    </source>
</evidence>
<dbReference type="RefSeq" id="WP_009580919.1">
    <property type="nucleotide sequence ID" value="NZ_AMZN01000051.1"/>
</dbReference>
<name>L8JT89_9BACT</name>
<gene>
    <name evidence="1" type="ORF">C900_03543</name>
</gene>
<reference evidence="1 2" key="1">
    <citation type="submission" date="2012-12" db="EMBL/GenBank/DDBJ databases">
        <title>Genome assembly of Fulvivirga imtechensis AK7.</title>
        <authorList>
            <person name="Nupur N."/>
            <person name="Khatri I."/>
            <person name="Kumar R."/>
            <person name="Subramanian S."/>
            <person name="Pinnaka A."/>
        </authorList>
    </citation>
    <scope>NUCLEOTIDE SEQUENCE [LARGE SCALE GENOMIC DNA]</scope>
    <source>
        <strain evidence="1 2">AK7</strain>
    </source>
</reference>
<dbReference type="AlphaFoldDB" id="L8JT89"/>
<proteinExistence type="predicted"/>
<keyword evidence="2" id="KW-1185">Reference proteome</keyword>
<sequence length="133" mass="15355">MDMELMNEPYAKVLYDRERQIGKIIWSGNPTTEQYKKPFEILLDWASKGHPVPRFLSDTRDQGVVSPENRKWFEKEMVPAAMAAGLRRSAAITGGNVFKRYYLNMILSAVNKFNMPFKIFPDEESAVKFLMDG</sequence>
<accession>L8JT89</accession>
<dbReference type="EMBL" id="AMZN01000051">
    <property type="protein sequence ID" value="ELR70562.1"/>
    <property type="molecule type" value="Genomic_DNA"/>
</dbReference>
<evidence type="ECO:0000313" key="2">
    <source>
        <dbReference type="Proteomes" id="UP000011135"/>
    </source>
</evidence>
<organism evidence="1 2">
    <name type="scientific">Fulvivirga imtechensis AK7</name>
    <dbReference type="NCBI Taxonomy" id="1237149"/>
    <lineage>
        <taxon>Bacteria</taxon>
        <taxon>Pseudomonadati</taxon>
        <taxon>Bacteroidota</taxon>
        <taxon>Cytophagia</taxon>
        <taxon>Cytophagales</taxon>
        <taxon>Fulvivirgaceae</taxon>
        <taxon>Fulvivirga</taxon>
    </lineage>
</organism>
<comment type="caution">
    <text evidence="1">The sequence shown here is derived from an EMBL/GenBank/DDBJ whole genome shotgun (WGS) entry which is preliminary data.</text>
</comment>